<organism evidence="2 3">
    <name type="scientific">Reyranella aquatilis</name>
    <dbReference type="NCBI Taxonomy" id="2035356"/>
    <lineage>
        <taxon>Bacteria</taxon>
        <taxon>Pseudomonadati</taxon>
        <taxon>Pseudomonadota</taxon>
        <taxon>Alphaproteobacteria</taxon>
        <taxon>Hyphomicrobiales</taxon>
        <taxon>Reyranellaceae</taxon>
        <taxon>Reyranella</taxon>
    </lineage>
</organism>
<feature type="chain" id="PRO_5045487808" evidence="1">
    <location>
        <begin position="30"/>
        <end position="310"/>
    </location>
</feature>
<comment type="caution">
    <text evidence="2">The sequence shown here is derived from an EMBL/GenBank/DDBJ whole genome shotgun (WGS) entry which is preliminary data.</text>
</comment>
<accession>A0ABS8L2W6</accession>
<dbReference type="EMBL" id="JAJISD010000017">
    <property type="protein sequence ID" value="MCC8432685.1"/>
    <property type="molecule type" value="Genomic_DNA"/>
</dbReference>
<protein>
    <submittedName>
        <fullName evidence="2">DUF2950 domain-containing protein</fullName>
    </submittedName>
</protein>
<dbReference type="RefSeq" id="WP_230554104.1">
    <property type="nucleotide sequence ID" value="NZ_JAJISD010000017.1"/>
</dbReference>
<gene>
    <name evidence="2" type="ORF">LJ725_27245</name>
</gene>
<evidence type="ECO:0000256" key="1">
    <source>
        <dbReference type="SAM" id="SignalP"/>
    </source>
</evidence>
<dbReference type="Pfam" id="PF11453">
    <property type="entry name" value="DUF2950"/>
    <property type="match status" value="1"/>
</dbReference>
<proteinExistence type="predicted"/>
<keyword evidence="1" id="KW-0732">Signal</keyword>
<evidence type="ECO:0000313" key="2">
    <source>
        <dbReference type="EMBL" id="MCC8432685.1"/>
    </source>
</evidence>
<evidence type="ECO:0000313" key="3">
    <source>
        <dbReference type="Proteomes" id="UP001198862"/>
    </source>
</evidence>
<sequence>MNIPMLKRISCILILALCLAGSVTTVGFAQGAKPQGFPTAEAAANALTEAIRRDDGKAVSTILGTDWRDLVLGRPEDEDRLRERFLQAWDASHKVVVDGDRATIEAGTTGWTSPIPVIRDGDLWRFDIEAGRKEITARRIGRNELSVIQSLLALVDAEHEYAALDPMKVGVPVYARRLLSSPGKKDGLYWDAGPGEPESPIGPALATAQAQGQGGTEDGYYGYRFRLLYSQGPDAPGGAYDYLVKDRMIGGFAILAWPIRYDDTGVMTFMVNQDGVVYEQDLGPDTTAKAAAITSFNPGKGWEKADTTPP</sequence>
<keyword evidence="3" id="KW-1185">Reference proteome</keyword>
<feature type="signal peptide" evidence="1">
    <location>
        <begin position="1"/>
        <end position="29"/>
    </location>
</feature>
<reference evidence="2 3" key="1">
    <citation type="submission" date="2021-11" db="EMBL/GenBank/DDBJ databases">
        <authorList>
            <person name="Lee D.-H."/>
            <person name="Kim S.-B."/>
        </authorList>
    </citation>
    <scope>NUCLEOTIDE SEQUENCE [LARGE SCALE GENOMIC DNA]</scope>
    <source>
        <strain evidence="2 3">KCTC 52223</strain>
    </source>
</reference>
<name>A0ABS8L2W6_9HYPH</name>
<dbReference type="InterPro" id="IPR021556">
    <property type="entry name" value="DUF2950"/>
</dbReference>
<dbReference type="Proteomes" id="UP001198862">
    <property type="component" value="Unassembled WGS sequence"/>
</dbReference>